<accession>A0A0H3CU56</accession>
<proteinExistence type="predicted"/>
<dbReference type="PANTHER" id="PTHR43072">
    <property type="entry name" value="N-ACETYLTRANSFERASE"/>
    <property type="match status" value="1"/>
</dbReference>
<dbReference type="PANTHER" id="PTHR43072:SF8">
    <property type="entry name" value="ACYLTRANSFERASE FABY-RELATED"/>
    <property type="match status" value="1"/>
</dbReference>
<evidence type="ECO:0000313" key="2">
    <source>
        <dbReference type="EMBL" id="ADF64788.1"/>
    </source>
</evidence>
<feature type="domain" description="N-acetyltransferase" evidence="1">
    <location>
        <begin position="1"/>
        <end position="164"/>
    </location>
</feature>
<dbReference type="HOGENOM" id="CLU_013985_4_2_6"/>
<keyword evidence="3" id="KW-1185">Reference proteome</keyword>
<dbReference type="EMBL" id="CP001919">
    <property type="protein sequence ID" value="ADF64788.1"/>
    <property type="molecule type" value="Genomic_DNA"/>
</dbReference>
<dbReference type="Pfam" id="PF00583">
    <property type="entry name" value="Acetyltransf_1"/>
    <property type="match status" value="1"/>
</dbReference>
<protein>
    <submittedName>
        <fullName evidence="2">Putative phosphinothricin N-acetyltransferase</fullName>
    </submittedName>
</protein>
<name>A0A0H3CU56_ENTCC</name>
<dbReference type="RefSeq" id="WP_013087166.1">
    <property type="nucleotide sequence ID" value="NC_014107.1"/>
</dbReference>
<organism evidence="2 3">
    <name type="scientific">Enterobacter cloacae subsp. cloacae (strain ATCC 13047 / DSM 30054 / NBRC 13535 / NCTC 10005 / WDCM 00083 / NCDC 279-56)</name>
    <dbReference type="NCBI Taxonomy" id="716541"/>
    <lineage>
        <taxon>Bacteria</taxon>
        <taxon>Pseudomonadati</taxon>
        <taxon>Pseudomonadota</taxon>
        <taxon>Gammaproteobacteria</taxon>
        <taxon>Enterobacterales</taxon>
        <taxon>Enterobacteriaceae</taxon>
        <taxon>Enterobacter</taxon>
        <taxon>Enterobacter cloacae complex</taxon>
    </lineage>
</organism>
<dbReference type="OrthoDB" id="5459937at2"/>
<dbReference type="PATRIC" id="fig|716541.4.peg.85"/>
<keyword evidence="2" id="KW-0808">Transferase</keyword>
<keyword evidence="2" id="KW-0614">Plasmid</keyword>
<dbReference type="AlphaFoldDB" id="A0A0H3CU56"/>
<dbReference type="EnsemblBacteria" id="ADF64788">
    <property type="protein sequence ID" value="ADF64788"/>
    <property type="gene ID" value="ECL_A101"/>
</dbReference>
<dbReference type="GO" id="GO:0016747">
    <property type="term" value="F:acyltransferase activity, transferring groups other than amino-acyl groups"/>
    <property type="evidence" value="ECO:0007669"/>
    <property type="project" value="InterPro"/>
</dbReference>
<reference evidence="2 3" key="1">
    <citation type="journal article" date="2010" name="J. Bacteriol.">
        <title>Complete genome sequence of Enterobacter cloacae subsp. cloacae type strain ATCC 13047.</title>
        <authorList>
            <person name="Ren Y."/>
            <person name="Ren Y."/>
            <person name="Zhou Z."/>
            <person name="Guo X."/>
            <person name="Li Y."/>
            <person name="Feng L."/>
            <person name="Wang L."/>
        </authorList>
    </citation>
    <scope>NUCLEOTIDE SEQUENCE [LARGE SCALE GENOMIC DNA]</scope>
    <source>
        <strain evidence="3">ATCC 13047 / DSM 30054 / NBRC 13535 / NCTC 10005 / WDCM 00083 / NCDC 279-56</strain>
        <plasmid evidence="2">pECL_A</plasmid>
    </source>
</reference>
<dbReference type="InterPro" id="IPR000182">
    <property type="entry name" value="GNAT_dom"/>
</dbReference>
<dbReference type="InterPro" id="IPR016181">
    <property type="entry name" value="Acyl_CoA_acyltransferase"/>
</dbReference>
<evidence type="ECO:0000313" key="3">
    <source>
        <dbReference type="Proteomes" id="UP000002363"/>
    </source>
</evidence>
<dbReference type="PROSITE" id="PS51186">
    <property type="entry name" value="GNAT"/>
    <property type="match status" value="1"/>
</dbReference>
<gene>
    <name evidence="2" type="ordered locus">ECL_A101</name>
</gene>
<dbReference type="KEGG" id="enc:ECL_A101"/>
<sequence length="178" mass="20325">MHIINAEEQHITAIRNIYAHHVLHGTGSFETEPPDTQEMLNRLRSIQSRGFPWYVALHGDTVIGYCYISRYRERHAYRFTVENSIYIDPTYQRQGVGKALLNHALKWAESQGYRQMIAVVGDSANVASVALHIRTGFTEIGTLKDIGFKHGRWLDTVLLQMKLGEGNRTLPEDSDLML</sequence>
<dbReference type="Gene3D" id="3.40.630.30">
    <property type="match status" value="1"/>
</dbReference>
<dbReference type="Proteomes" id="UP000002363">
    <property type="component" value="Plasmid pECL_A"/>
</dbReference>
<geneLocation type="plasmid" evidence="2 3">
    <name>pECL_A</name>
</geneLocation>
<dbReference type="CDD" id="cd04301">
    <property type="entry name" value="NAT_SF"/>
    <property type="match status" value="1"/>
</dbReference>
<dbReference type="SUPFAM" id="SSF55729">
    <property type="entry name" value="Acyl-CoA N-acyltransferases (Nat)"/>
    <property type="match status" value="1"/>
</dbReference>
<dbReference type="eggNOG" id="COG1247">
    <property type="taxonomic scope" value="Bacteria"/>
</dbReference>
<evidence type="ECO:0000259" key="1">
    <source>
        <dbReference type="PROSITE" id="PS51186"/>
    </source>
</evidence>